<evidence type="ECO:0000313" key="7">
    <source>
        <dbReference type="EMBL" id="KZV43375.1"/>
    </source>
</evidence>
<dbReference type="Proteomes" id="UP000250235">
    <property type="component" value="Unassembled WGS sequence"/>
</dbReference>
<evidence type="ECO:0000259" key="6">
    <source>
        <dbReference type="PROSITE" id="PS50089"/>
    </source>
</evidence>
<dbReference type="GO" id="GO:0008270">
    <property type="term" value="F:zinc ion binding"/>
    <property type="evidence" value="ECO:0007669"/>
    <property type="project" value="UniProtKB-KW"/>
</dbReference>
<dbReference type="PANTHER" id="PTHR42647">
    <property type="entry name" value="SBP (S-RIBONUCLEASE BINDING PROTEIN) FAMILY PROTEIN"/>
    <property type="match status" value="1"/>
</dbReference>
<proteinExistence type="predicted"/>
<dbReference type="PANTHER" id="PTHR42647:SF9">
    <property type="entry name" value="S-RIBONUCLEASE BINDING PROTEIN SBP1-RELATED"/>
    <property type="match status" value="1"/>
</dbReference>
<protein>
    <recommendedName>
        <fullName evidence="6">RING-type domain-containing protein</fullName>
    </recommendedName>
</protein>
<dbReference type="EMBL" id="KQ998120">
    <property type="protein sequence ID" value="KZV43375.1"/>
    <property type="molecule type" value="Genomic_DNA"/>
</dbReference>
<dbReference type="Gene3D" id="3.30.40.10">
    <property type="entry name" value="Zinc/RING finger domain, C3HC4 (zinc finger)"/>
    <property type="match status" value="1"/>
</dbReference>
<dbReference type="FunFam" id="3.30.40.10:FF:000239">
    <property type="entry name" value="probable BOI-related E3 ubiquitin-protein ligase 2"/>
    <property type="match status" value="1"/>
</dbReference>
<dbReference type="CDD" id="cd16649">
    <property type="entry name" value="mRING-HC-C3HC5_CGRF1-like"/>
    <property type="match status" value="1"/>
</dbReference>
<dbReference type="PROSITE" id="PS50089">
    <property type="entry name" value="ZF_RING_2"/>
    <property type="match status" value="1"/>
</dbReference>
<keyword evidence="3" id="KW-0862">Zinc</keyword>
<keyword evidence="5" id="KW-0175">Coiled coil</keyword>
<gene>
    <name evidence="7" type="ORF">F511_21967</name>
</gene>
<dbReference type="GO" id="GO:0004842">
    <property type="term" value="F:ubiquitin-protein transferase activity"/>
    <property type="evidence" value="ECO:0007669"/>
    <property type="project" value="TreeGrafter"/>
</dbReference>
<reference evidence="7 8" key="1">
    <citation type="journal article" date="2015" name="Proc. Natl. Acad. Sci. U.S.A.">
        <title>The resurrection genome of Boea hygrometrica: A blueprint for survival of dehydration.</title>
        <authorList>
            <person name="Xiao L."/>
            <person name="Yang G."/>
            <person name="Zhang L."/>
            <person name="Yang X."/>
            <person name="Zhao S."/>
            <person name="Ji Z."/>
            <person name="Zhou Q."/>
            <person name="Hu M."/>
            <person name="Wang Y."/>
            <person name="Chen M."/>
            <person name="Xu Y."/>
            <person name="Jin H."/>
            <person name="Xiao X."/>
            <person name="Hu G."/>
            <person name="Bao F."/>
            <person name="Hu Y."/>
            <person name="Wan P."/>
            <person name="Li L."/>
            <person name="Deng X."/>
            <person name="Kuang T."/>
            <person name="Xiang C."/>
            <person name="Zhu J.K."/>
            <person name="Oliver M.J."/>
            <person name="He Y."/>
        </authorList>
    </citation>
    <scope>NUCLEOTIDE SEQUENCE [LARGE SCALE GENOMIC DNA]</scope>
    <source>
        <strain evidence="8">cv. XS01</strain>
    </source>
</reference>
<dbReference type="InterPro" id="IPR013083">
    <property type="entry name" value="Znf_RING/FYVE/PHD"/>
</dbReference>
<dbReference type="AlphaFoldDB" id="A0A2Z7C900"/>
<evidence type="ECO:0000256" key="1">
    <source>
        <dbReference type="ARBA" id="ARBA00022723"/>
    </source>
</evidence>
<evidence type="ECO:0000256" key="2">
    <source>
        <dbReference type="ARBA" id="ARBA00022771"/>
    </source>
</evidence>
<keyword evidence="1" id="KW-0479">Metal-binding</keyword>
<dbReference type="OrthoDB" id="1711136at2759"/>
<evidence type="ECO:0000256" key="3">
    <source>
        <dbReference type="ARBA" id="ARBA00022833"/>
    </source>
</evidence>
<evidence type="ECO:0000256" key="5">
    <source>
        <dbReference type="SAM" id="Coils"/>
    </source>
</evidence>
<accession>A0A2Z7C900</accession>
<dbReference type="PIRSF" id="PIRSF036836">
    <property type="entry name" value="RNase_bind_SBP1"/>
    <property type="match status" value="1"/>
</dbReference>
<keyword evidence="8" id="KW-1185">Reference proteome</keyword>
<keyword evidence="2 4" id="KW-0863">Zinc-finger</keyword>
<dbReference type="Pfam" id="PF13920">
    <property type="entry name" value="zf-C3HC4_3"/>
    <property type="match status" value="1"/>
</dbReference>
<dbReference type="InterPro" id="IPR001841">
    <property type="entry name" value="Znf_RING"/>
</dbReference>
<feature type="coiled-coil region" evidence="5">
    <location>
        <begin position="200"/>
        <end position="234"/>
    </location>
</feature>
<organism evidence="7 8">
    <name type="scientific">Dorcoceras hygrometricum</name>
    <dbReference type="NCBI Taxonomy" id="472368"/>
    <lineage>
        <taxon>Eukaryota</taxon>
        <taxon>Viridiplantae</taxon>
        <taxon>Streptophyta</taxon>
        <taxon>Embryophyta</taxon>
        <taxon>Tracheophyta</taxon>
        <taxon>Spermatophyta</taxon>
        <taxon>Magnoliopsida</taxon>
        <taxon>eudicotyledons</taxon>
        <taxon>Gunneridae</taxon>
        <taxon>Pentapetalae</taxon>
        <taxon>asterids</taxon>
        <taxon>lamiids</taxon>
        <taxon>Lamiales</taxon>
        <taxon>Gesneriaceae</taxon>
        <taxon>Didymocarpoideae</taxon>
        <taxon>Trichosporeae</taxon>
        <taxon>Loxocarpinae</taxon>
        <taxon>Dorcoceras</taxon>
    </lineage>
</organism>
<dbReference type="FunFam" id="1.10.1170.10:FF:000002">
    <property type="entry name" value="Baculoviral IAP repeat containing 7"/>
    <property type="match status" value="1"/>
</dbReference>
<evidence type="ECO:0000313" key="8">
    <source>
        <dbReference type="Proteomes" id="UP000250235"/>
    </source>
</evidence>
<name>A0A2Z7C900_9LAMI</name>
<sequence length="343" mass="38463">MDSMIGGFMMDLDKSSAMKMLGRGGSKENMLLPCFTEEIRAPNDINTLSHQLQLFGHVPAQLNAGAGSTNCRSNEHNGAIKRVREADPVFTQRKRHISSTKNCNPNEVSQIGNLQNLNPVSTGLKLSCEEEEHSSFVTYASEHMQSVVPGISYLDNSLKMIMDRQAQEFDRYAKLQEETVLKGLKELNQTHIVRLINALQKEVNRKLHEKELEIENINRKNQELGDKIKQVSMEAQSWHHRAKYNESVVNVLQSNIQQLMAQGTALAHEGTGESEVSDTASCTNHSETSEPNGRLICRLCKNEEISFLLLPCKHLCLCTNCEGFIHVCPVCHAMKTASVRVYI</sequence>
<evidence type="ECO:0000256" key="4">
    <source>
        <dbReference type="PROSITE-ProRule" id="PRU00175"/>
    </source>
</evidence>
<feature type="domain" description="RING-type" evidence="6">
    <location>
        <begin position="297"/>
        <end position="332"/>
    </location>
</feature>